<dbReference type="EMBL" id="CM045764">
    <property type="protein sequence ID" value="KAI8008437.1"/>
    <property type="molecule type" value="Genomic_DNA"/>
</dbReference>
<gene>
    <name evidence="1" type="ORF">LOK49_LG07G02868</name>
</gene>
<proteinExistence type="predicted"/>
<evidence type="ECO:0000313" key="2">
    <source>
        <dbReference type="Proteomes" id="UP001060215"/>
    </source>
</evidence>
<reference evidence="1 2" key="1">
    <citation type="journal article" date="2022" name="Plant J.">
        <title>Chromosome-level genome of Camellia lanceoleosa provides a valuable resource for understanding genome evolution and self-incompatibility.</title>
        <authorList>
            <person name="Gong W."/>
            <person name="Xiao S."/>
            <person name="Wang L."/>
            <person name="Liao Z."/>
            <person name="Chang Y."/>
            <person name="Mo W."/>
            <person name="Hu G."/>
            <person name="Li W."/>
            <person name="Zhao G."/>
            <person name="Zhu H."/>
            <person name="Hu X."/>
            <person name="Ji K."/>
            <person name="Xiang X."/>
            <person name="Song Q."/>
            <person name="Yuan D."/>
            <person name="Jin S."/>
            <person name="Zhang L."/>
        </authorList>
    </citation>
    <scope>NUCLEOTIDE SEQUENCE [LARGE SCALE GENOMIC DNA]</scope>
    <source>
        <strain evidence="1">SQ_2022a</strain>
    </source>
</reference>
<evidence type="ECO:0000313" key="1">
    <source>
        <dbReference type="EMBL" id="KAI8008437.1"/>
    </source>
</evidence>
<sequence length="156" mass="16811">MQLGKTLECEMNGNEAEIVDRVIQMEIEDMERRSCDSYGAHAHAHTPADVCCWFLWYCGAQVADGCSMLLVKLLMVALCCCGIVVLKLLGWCSLQSVVFTLAAVWLGGVGWWSCSVAVCVRSLLAVELFLHKICVSVAADVLAWAASAAGPVLSVV</sequence>
<accession>A0ACC0H6M7</accession>
<comment type="caution">
    <text evidence="1">The sequence shown here is derived from an EMBL/GenBank/DDBJ whole genome shotgun (WGS) entry which is preliminary data.</text>
</comment>
<dbReference type="Proteomes" id="UP001060215">
    <property type="component" value="Chromosome 7"/>
</dbReference>
<organism evidence="1 2">
    <name type="scientific">Camellia lanceoleosa</name>
    <dbReference type="NCBI Taxonomy" id="1840588"/>
    <lineage>
        <taxon>Eukaryota</taxon>
        <taxon>Viridiplantae</taxon>
        <taxon>Streptophyta</taxon>
        <taxon>Embryophyta</taxon>
        <taxon>Tracheophyta</taxon>
        <taxon>Spermatophyta</taxon>
        <taxon>Magnoliopsida</taxon>
        <taxon>eudicotyledons</taxon>
        <taxon>Gunneridae</taxon>
        <taxon>Pentapetalae</taxon>
        <taxon>asterids</taxon>
        <taxon>Ericales</taxon>
        <taxon>Theaceae</taxon>
        <taxon>Camellia</taxon>
    </lineage>
</organism>
<name>A0ACC0H6M7_9ERIC</name>
<protein>
    <submittedName>
        <fullName evidence="1">Uncharacterized protein</fullName>
    </submittedName>
</protein>
<keyword evidence="2" id="KW-1185">Reference proteome</keyword>